<accession>A0ABQ7ADP2</accession>
<organism evidence="1 2">
    <name type="scientific">Brassica cretica</name>
    <name type="common">Mustard</name>
    <dbReference type="NCBI Taxonomy" id="69181"/>
    <lineage>
        <taxon>Eukaryota</taxon>
        <taxon>Viridiplantae</taxon>
        <taxon>Streptophyta</taxon>
        <taxon>Embryophyta</taxon>
        <taxon>Tracheophyta</taxon>
        <taxon>Spermatophyta</taxon>
        <taxon>Magnoliopsida</taxon>
        <taxon>eudicotyledons</taxon>
        <taxon>Gunneridae</taxon>
        <taxon>Pentapetalae</taxon>
        <taxon>rosids</taxon>
        <taxon>malvids</taxon>
        <taxon>Brassicales</taxon>
        <taxon>Brassicaceae</taxon>
        <taxon>Brassiceae</taxon>
        <taxon>Brassica</taxon>
    </lineage>
</organism>
<dbReference type="Proteomes" id="UP000266723">
    <property type="component" value="Unassembled WGS sequence"/>
</dbReference>
<keyword evidence="2" id="KW-1185">Reference proteome</keyword>
<comment type="caution">
    <text evidence="1">The sequence shown here is derived from an EMBL/GenBank/DDBJ whole genome shotgun (WGS) entry which is preliminary data.</text>
</comment>
<sequence>MLCYRSTILYLLDSILLRAPLDLKAGRLEYRVVTSLLRFWEARNVKKFGELMSVDFMFLNEKVANLENLSLMPSTFQDYGEESHNWSYLCNPSERTLLFPATALKPREDYWLVVPVTGEKTAMVSRGELTFQDLYGAEALLDEEDEDGYSCDWEPVQQKMPVEFVKWCCFSCTMANPGFLVVQGYSGNFGLLQGFSGHKIFSVRILASISIDVKSSASIDIRSSSRQLPLARQTDHSSVKRA</sequence>
<proteinExistence type="predicted"/>
<protein>
    <submittedName>
        <fullName evidence="1">Uncharacterized protein</fullName>
    </submittedName>
</protein>
<name>A0ABQ7ADP2_BRACR</name>
<evidence type="ECO:0000313" key="2">
    <source>
        <dbReference type="Proteomes" id="UP000266723"/>
    </source>
</evidence>
<dbReference type="EMBL" id="QGKV02002055">
    <property type="protein sequence ID" value="KAF3495753.1"/>
    <property type="molecule type" value="Genomic_DNA"/>
</dbReference>
<gene>
    <name evidence="1" type="ORF">DY000_02052496</name>
</gene>
<evidence type="ECO:0000313" key="1">
    <source>
        <dbReference type="EMBL" id="KAF3495753.1"/>
    </source>
</evidence>
<reference evidence="1 2" key="1">
    <citation type="journal article" date="2020" name="BMC Genomics">
        <title>Intraspecific diversification of the crop wild relative Brassica cretica Lam. using demographic model selection.</title>
        <authorList>
            <person name="Kioukis A."/>
            <person name="Michalopoulou V.A."/>
            <person name="Briers L."/>
            <person name="Pirintsos S."/>
            <person name="Studholme D.J."/>
            <person name="Pavlidis P."/>
            <person name="Sarris P.F."/>
        </authorList>
    </citation>
    <scope>NUCLEOTIDE SEQUENCE [LARGE SCALE GENOMIC DNA]</scope>
    <source>
        <strain evidence="2">cv. PFS-1207/04</strain>
    </source>
</reference>